<proteinExistence type="predicted"/>
<sequence>MDAGRGLEIDGFKNMVMEIGGRFKRMPVVFFKKLMK</sequence>
<dbReference type="EMBL" id="AWWV01005168">
    <property type="protein sequence ID" value="OMP05838.1"/>
    <property type="molecule type" value="Genomic_DNA"/>
</dbReference>
<accession>A0A1R3KFN6</accession>
<dbReference type="Proteomes" id="UP000188268">
    <property type="component" value="Unassembled WGS sequence"/>
</dbReference>
<feature type="non-terminal residue" evidence="1">
    <location>
        <position position="36"/>
    </location>
</feature>
<keyword evidence="2" id="KW-1185">Reference proteome</keyword>
<evidence type="ECO:0000313" key="1">
    <source>
        <dbReference type="EMBL" id="OMP05838.1"/>
    </source>
</evidence>
<reference evidence="1 2" key="1">
    <citation type="submission" date="2013-09" db="EMBL/GenBank/DDBJ databases">
        <title>Corchorus capsularis genome sequencing.</title>
        <authorList>
            <person name="Alam M."/>
            <person name="Haque M.S."/>
            <person name="Islam M.S."/>
            <person name="Emdad E.M."/>
            <person name="Islam M.M."/>
            <person name="Ahmed B."/>
            <person name="Halim A."/>
            <person name="Hossen Q.M.M."/>
            <person name="Hossain M.Z."/>
            <person name="Ahmed R."/>
            <person name="Khan M.M."/>
            <person name="Islam R."/>
            <person name="Rashid M.M."/>
            <person name="Khan S.A."/>
            <person name="Rahman M.S."/>
            <person name="Alam M."/>
        </authorList>
    </citation>
    <scope>NUCLEOTIDE SEQUENCE [LARGE SCALE GENOMIC DNA]</scope>
    <source>
        <strain evidence="2">cv. CVL-1</strain>
        <tissue evidence="1">Whole seedling</tissue>
    </source>
</reference>
<dbReference type="Gramene" id="OMP05838">
    <property type="protein sequence ID" value="OMP05838"/>
    <property type="gene ID" value="CCACVL1_01815"/>
</dbReference>
<gene>
    <name evidence="1" type="ORF">CCACVL1_01815</name>
</gene>
<comment type="caution">
    <text evidence="1">The sequence shown here is derived from an EMBL/GenBank/DDBJ whole genome shotgun (WGS) entry which is preliminary data.</text>
</comment>
<organism evidence="1 2">
    <name type="scientific">Corchorus capsularis</name>
    <name type="common">Jute</name>
    <dbReference type="NCBI Taxonomy" id="210143"/>
    <lineage>
        <taxon>Eukaryota</taxon>
        <taxon>Viridiplantae</taxon>
        <taxon>Streptophyta</taxon>
        <taxon>Embryophyta</taxon>
        <taxon>Tracheophyta</taxon>
        <taxon>Spermatophyta</taxon>
        <taxon>Magnoliopsida</taxon>
        <taxon>eudicotyledons</taxon>
        <taxon>Gunneridae</taxon>
        <taxon>Pentapetalae</taxon>
        <taxon>rosids</taxon>
        <taxon>malvids</taxon>
        <taxon>Malvales</taxon>
        <taxon>Malvaceae</taxon>
        <taxon>Grewioideae</taxon>
        <taxon>Apeibeae</taxon>
        <taxon>Corchorus</taxon>
    </lineage>
</organism>
<dbReference type="AlphaFoldDB" id="A0A1R3KFN6"/>
<evidence type="ECO:0000313" key="2">
    <source>
        <dbReference type="Proteomes" id="UP000188268"/>
    </source>
</evidence>
<name>A0A1R3KFN6_COCAP</name>
<protein>
    <submittedName>
        <fullName evidence="1">Uncharacterized protein</fullName>
    </submittedName>
</protein>